<organism evidence="1 2">
    <name type="scientific">Nepenthes gracilis</name>
    <name type="common">Slender pitcher plant</name>
    <dbReference type="NCBI Taxonomy" id="150966"/>
    <lineage>
        <taxon>Eukaryota</taxon>
        <taxon>Viridiplantae</taxon>
        <taxon>Streptophyta</taxon>
        <taxon>Embryophyta</taxon>
        <taxon>Tracheophyta</taxon>
        <taxon>Spermatophyta</taxon>
        <taxon>Magnoliopsida</taxon>
        <taxon>eudicotyledons</taxon>
        <taxon>Gunneridae</taxon>
        <taxon>Pentapetalae</taxon>
        <taxon>Caryophyllales</taxon>
        <taxon>Nepenthaceae</taxon>
        <taxon>Nepenthes</taxon>
    </lineage>
</organism>
<proteinExistence type="predicted"/>
<comment type="caution">
    <text evidence="1">The sequence shown here is derived from an EMBL/GenBank/DDBJ whole genome shotgun (WGS) entry which is preliminary data.</text>
</comment>
<keyword evidence="2" id="KW-1185">Reference proteome</keyword>
<dbReference type="EMBL" id="BSYO01000011">
    <property type="protein sequence ID" value="GMH11864.1"/>
    <property type="molecule type" value="Genomic_DNA"/>
</dbReference>
<protein>
    <submittedName>
        <fullName evidence="1">Uncharacterized protein</fullName>
    </submittedName>
</protein>
<sequence>MSNVTLGGTAGVHTAERLVRLYSETVNVEDVEKLLQSLLAANHSSEVLSQELISSYFRREAYDRLEILLEHIESSCELTK</sequence>
<dbReference type="AlphaFoldDB" id="A0AAD3XPF1"/>
<evidence type="ECO:0000313" key="1">
    <source>
        <dbReference type="EMBL" id="GMH11864.1"/>
    </source>
</evidence>
<accession>A0AAD3XPF1</accession>
<reference evidence="1" key="1">
    <citation type="submission" date="2023-05" db="EMBL/GenBank/DDBJ databases">
        <title>Nepenthes gracilis genome sequencing.</title>
        <authorList>
            <person name="Fukushima K."/>
        </authorList>
    </citation>
    <scope>NUCLEOTIDE SEQUENCE</scope>
    <source>
        <strain evidence="1">SING2019-196</strain>
    </source>
</reference>
<gene>
    <name evidence="1" type="ORF">Nepgr_013705</name>
</gene>
<dbReference type="Proteomes" id="UP001279734">
    <property type="component" value="Unassembled WGS sequence"/>
</dbReference>
<evidence type="ECO:0000313" key="2">
    <source>
        <dbReference type="Proteomes" id="UP001279734"/>
    </source>
</evidence>
<name>A0AAD3XPF1_NEPGR</name>